<dbReference type="RefSeq" id="WP_115922410.1">
    <property type="nucleotide sequence ID" value="NZ_QTUA01000001.1"/>
</dbReference>
<dbReference type="GO" id="GO:0016301">
    <property type="term" value="F:kinase activity"/>
    <property type="evidence" value="ECO:0007669"/>
    <property type="project" value="UniProtKB-KW"/>
</dbReference>
<comment type="caution">
    <text evidence="2">The sequence shown here is derived from an EMBL/GenBank/DDBJ whole genome shotgun (WGS) entry which is preliminary data.</text>
</comment>
<dbReference type="AlphaFoldDB" id="A0A3D9V018"/>
<feature type="region of interest" description="Disordered" evidence="1">
    <location>
        <begin position="180"/>
        <end position="200"/>
    </location>
</feature>
<keyword evidence="2" id="KW-0808">Transferase</keyword>
<reference evidence="2 3" key="1">
    <citation type="submission" date="2018-08" db="EMBL/GenBank/DDBJ databases">
        <title>Sequencing the genomes of 1000 actinobacteria strains.</title>
        <authorList>
            <person name="Klenk H.-P."/>
        </authorList>
    </citation>
    <scope>NUCLEOTIDE SEQUENCE [LARGE SCALE GENOMIC DNA]</scope>
    <source>
        <strain evidence="2 3">DSM 22967</strain>
    </source>
</reference>
<dbReference type="Proteomes" id="UP000256253">
    <property type="component" value="Unassembled WGS sequence"/>
</dbReference>
<dbReference type="EMBL" id="QTUA01000001">
    <property type="protein sequence ID" value="REF30411.1"/>
    <property type="molecule type" value="Genomic_DNA"/>
</dbReference>
<accession>A0A3D9V018</accession>
<proteinExistence type="predicted"/>
<organism evidence="2 3">
    <name type="scientific">Calidifontibacter indicus</name>
    <dbReference type="NCBI Taxonomy" id="419650"/>
    <lineage>
        <taxon>Bacteria</taxon>
        <taxon>Bacillati</taxon>
        <taxon>Actinomycetota</taxon>
        <taxon>Actinomycetes</taxon>
        <taxon>Micrococcales</taxon>
        <taxon>Dermacoccaceae</taxon>
        <taxon>Calidifontibacter</taxon>
    </lineage>
</organism>
<dbReference type="OrthoDB" id="3691767at2"/>
<dbReference type="PANTHER" id="PTHR10285">
    <property type="entry name" value="URIDINE KINASE"/>
    <property type="match status" value="1"/>
</dbReference>
<dbReference type="Pfam" id="PF13671">
    <property type="entry name" value="AAA_33"/>
    <property type="match status" value="1"/>
</dbReference>
<evidence type="ECO:0000256" key="1">
    <source>
        <dbReference type="SAM" id="MobiDB-lite"/>
    </source>
</evidence>
<name>A0A3D9V018_9MICO</name>
<dbReference type="Gene3D" id="3.40.50.300">
    <property type="entry name" value="P-loop containing nucleotide triphosphate hydrolases"/>
    <property type="match status" value="1"/>
</dbReference>
<keyword evidence="3" id="KW-1185">Reference proteome</keyword>
<evidence type="ECO:0000313" key="2">
    <source>
        <dbReference type="EMBL" id="REF30411.1"/>
    </source>
</evidence>
<protein>
    <submittedName>
        <fullName evidence="2">Uridine kinase</fullName>
    </submittedName>
</protein>
<feature type="compositionally biased region" description="Basic and acidic residues" evidence="1">
    <location>
        <begin position="191"/>
        <end position="200"/>
    </location>
</feature>
<dbReference type="InterPro" id="IPR027417">
    <property type="entry name" value="P-loop_NTPase"/>
</dbReference>
<gene>
    <name evidence="2" type="ORF">DFJ65_1417</name>
</gene>
<dbReference type="SUPFAM" id="SSF52540">
    <property type="entry name" value="P-loop containing nucleoside triphosphate hydrolases"/>
    <property type="match status" value="1"/>
</dbReference>
<evidence type="ECO:0000313" key="3">
    <source>
        <dbReference type="Proteomes" id="UP000256253"/>
    </source>
</evidence>
<keyword evidence="2" id="KW-0418">Kinase</keyword>
<sequence length="200" mass="21657">MSAPSARVLILCGPSGAGKSRLAERLSRAQGWPIVRLDDFYKDGDDQSLPLSPIGIPDWDDVASWNLEAAFDALEQLCTAGATVVPHYDISTSRAAGTTRVDLGGADTVIAEGIFAADLVAPLRAAGLLRNAYCVRQNRWVTMGRRFVRDVAERRKSVPVLARRGLRLALDEPSIVATHERRGARAVTPKQAEREVRVGA</sequence>